<dbReference type="STRING" id="1612149.SAMN05216324_1358"/>
<dbReference type="InterPro" id="IPR037524">
    <property type="entry name" value="PA14/GLEYA"/>
</dbReference>
<dbReference type="RefSeq" id="WP_083582440.1">
    <property type="nucleotide sequence ID" value="NZ_FPKW01000035.1"/>
</dbReference>
<dbReference type="EMBL" id="FPKW01000035">
    <property type="protein sequence ID" value="SFZ97036.1"/>
    <property type="molecule type" value="Genomic_DNA"/>
</dbReference>
<proteinExistence type="predicted"/>
<gene>
    <name evidence="3" type="ORF">SAMN05216324_1358</name>
</gene>
<keyword evidence="4" id="KW-1185">Reference proteome</keyword>
<sequence length="2542" mass="268433">MRYKFKYMYLLLPLLLLLVTINVKAQYPGGVSTGTTRGYKVDYYNGTFSDQTGFGAGTSNAVPSLSEYSNKVTGTEFQPIDADYYGLEYSGTLEIPVSGNYTFSLSADDRAWLYIDGTLVVQAISGSGTATSGVSLTAGDHTIKVKYYELGGANSAVLQVANGPSGSNITTATDVDGRFVRYNNAKLTGWYKGSDLTVTANFGGAGIDKANSFINKAPDYAGNGNLNYSGAASGSSATTQSSANLVNFNQAVRFDGDDTFSSGSTIKGLSLRGATKTMFFVNNYVSNEGQSGNWMYFHGDATSNQRIGFYKNDGTGNQLAVVGAGVTNASAYIAGEPKLLGGFVDQVTGGTAPSGTNPLSLRSNGNAGTTASLLSYADHDAKGLVISNMNTAYIPEAIYYPFALNQTDERKVNTYLAVKYGITLAHDYINTSGATVFGLTTNTGYTNRIFGIGRELTVESLFQKQSQSQMTSTTGYDFLVVSKGAVAVSNAANTGTLADGDYLLLGDNAGSFTPQSTEVSSTLSTLCQFNRIGREWKAQITGAPGAVTVRAGSSTVGSFAFPGSASGIVMIVDTDNDGDFSNATTTYQPSSVVNGVATFDNVTLVTGNVITFGWTVTAPGGVSAGLKLWSKADDLSLATGNVAQWSDLSPNANHLIRTANANVTKIDNYFNYNPTISFGGAHAANLNSTAALGMNGDNTYSEFYILQGLGVGFLTFNEFITLGAGNTSGTSHRWENNTTTFATAKYGVYGNGTPANTGTGSLTVGQLGLYSSIANGTNAILSTNGASVWNNATTTGLSLSGTFRIGTDVNTVDGDTNWNSFVTPELIVYDVTISGTDLQKINSYLGIKYSIPLSDGSGTSASNYLASDGTVIWTGNATYKYGMFGIGRDDCSGLVQKQSKAYISGTDNVKFGLTKLATTNAENTGTFAANKQFIIVANDGGAFTGTTSNVASSYASTSCNPYRYVRSWKAQNTNTTTSPLQMTIGDATNPIVSNWSNVTLAINSAGDNTFATGTTTLVAATSVIGGVATFDNVTLPDGAVFTVYYTLGFPGGVSKSSSGISITTVSGTTTNNINGLEYKLYSTNGTAGTGISTGFSAYAPTLLSSGYYHNATDFHAFVNAKIGDNYGIELTGKLNVVTSTATYQFRGNANDDQFALIIDGNVLISTGGTFTTGNITLSAGYHDIIIRGRELAGAQNFDLQWNGGSGAVFVAIPDANFFTSPQGPSAWYDSADSSLLTLANGTTLSTWNDLGLYGNRLTNEGAGTGIYYSTNPTYIRNYNPSVFSNDNKWSSTSGYIKGFPFGLQSRSVFGVNSIYATGGNEVLTGYGIDNSAYHGFAVGKTGTEALAAWGSVNGLTGYTLGAAYYTGGTSASPITHILQYGLSGSALSGYGDGQLRGSAAQAGWTINMNDNKDLTIGNHPDGANGNGWNGNLNEIIYYPWDLSAVERQRVNSYLGIKWGVTLDQTTATSYLASDGSTVWNAATAAGIYNNDITGIGRDDCGALYQKQSTSTDGNDIVAVGLGSTGLAANNPQNTNTFSANKTFFMFAHNGAVITTKTNTNMPSSLSSCYNRLQREWQVQTLGTPGPVSFEFGKQGLLTINAATYKPVLLISNTPGNYTGATIVNYTKVKNGKTYFDNVSLASGQYFTLAYIEASPGGVNTSMTVWFNADYDSFTDISQTTYAENDGDKVASMNNIKFGATFTKVEQSNPAYQPVYYKAAFNYNSGLYFVGNGNSSLNSPSNVATTSYRSATQMTSIFAGYNLGTDSDPGPANVFWWTGTSNTDKTALERPQAFWLGSGGALLRTPALTSPEIYTFSNTTGSGYRLYSNLKMVGSGAANQTNTTTAPFYIGLNGAAGSGQTAGAKFYFGEFVIYSDDKGAANTYDMKRIHSYMAIKYGFTLDNTAIGGSYIASDGTVIYNDGSYWNRITGIGMDDCSGLDQRQSFSQQTTGALVKISNDPAGLAASNSENAAAFAADKSFLVYGDNNKSLTWNASENIKDASNTDLMRLNRVWRVKETGTVGTVYLEVPANTSTATTKLPAPLDSASDPIYMVVANTASGGVFNNPTIVAMIPKGTDWTVTYNFADGDYYTFATLESCLAPAGITDGLTTWYKTTNLTTGAIATGTANAMVDQYGTNSLNRNASGTATVTVGTPIFYNYNRYVTLAGTAAFTKSNVTETALTGVSNGALYVAAAGSGSLFGTSLSTTDKFFINNAGVYRNATGSALTGPASGNIYQMGVNNGVITSRSNGTTVTGAIGTTPLLAGTTYTIGLGTYPAGGSFNSTNLAEAFAFNRDLATYEKDKLDSYLAIKYGQTLSHNYYSPEYNGINTSTTTLYDVSTYGNRVFGVGNHKGGCFYQNQSSSSQQVALKYNSMLKISVDGILNTENSQNPLSWIEDQSYIMMGDDNGPIAWVTTNKPRIEASNTCLSRITRQWKVVSTKQNPDLLVTIADNSNTNHATGAKLDAIPANNDVYMVISDQEDFTSVTASQQIIKMTLNNISKEWEAMGSFDANTTRYITFVYKPVTCGLPCVPVNPATSRSRIN</sequence>
<dbReference type="Pfam" id="PF26628">
    <property type="entry name" value="DUF8202"/>
    <property type="match status" value="5"/>
</dbReference>
<accession>A0A1K2IX83</accession>
<protein>
    <submittedName>
        <fullName evidence="3">PA14 domain-containing protein</fullName>
    </submittedName>
</protein>
<feature type="domain" description="PA14" evidence="2">
    <location>
        <begin position="34"/>
        <end position="176"/>
    </location>
</feature>
<dbReference type="Gene3D" id="3.90.182.10">
    <property type="entry name" value="Toxin - Anthrax Protective Antigen,domain 1"/>
    <property type="match status" value="1"/>
</dbReference>
<dbReference type="PROSITE" id="PS51820">
    <property type="entry name" value="PA14"/>
    <property type="match status" value="2"/>
</dbReference>
<feature type="chain" id="PRO_5012566389" evidence="1">
    <location>
        <begin position="26"/>
        <end position="2542"/>
    </location>
</feature>
<evidence type="ECO:0000313" key="4">
    <source>
        <dbReference type="Proteomes" id="UP000182034"/>
    </source>
</evidence>
<evidence type="ECO:0000256" key="1">
    <source>
        <dbReference type="SAM" id="SignalP"/>
    </source>
</evidence>
<dbReference type="InterPro" id="IPR058515">
    <property type="entry name" value="DUF8202"/>
</dbReference>
<evidence type="ECO:0000259" key="2">
    <source>
        <dbReference type="PROSITE" id="PS51820"/>
    </source>
</evidence>
<dbReference type="SUPFAM" id="SSF56988">
    <property type="entry name" value="Anthrax protective antigen"/>
    <property type="match status" value="1"/>
</dbReference>
<keyword evidence="1" id="KW-0732">Signal</keyword>
<dbReference type="Proteomes" id="UP000182034">
    <property type="component" value="Unassembled WGS sequence"/>
</dbReference>
<dbReference type="OrthoDB" id="2582440at2"/>
<reference evidence="4" key="1">
    <citation type="submission" date="2016-10" db="EMBL/GenBank/DDBJ databases">
        <authorList>
            <person name="Varghese N."/>
            <person name="Submissions S."/>
        </authorList>
    </citation>
    <scope>NUCLEOTIDE SEQUENCE [LARGE SCALE GENOMIC DNA]</scope>
    <source>
        <strain evidence="4">SUR2</strain>
    </source>
</reference>
<dbReference type="Pfam" id="PF07691">
    <property type="entry name" value="PA14"/>
    <property type="match status" value="1"/>
</dbReference>
<dbReference type="SMART" id="SM00758">
    <property type="entry name" value="PA14"/>
    <property type="match status" value="2"/>
</dbReference>
<feature type="domain" description="PA14" evidence="2">
    <location>
        <begin position="1071"/>
        <end position="1216"/>
    </location>
</feature>
<name>A0A1K2IX83_9FLAO</name>
<dbReference type="InterPro" id="IPR011658">
    <property type="entry name" value="PA14_dom"/>
</dbReference>
<organism evidence="3 4">
    <name type="scientific">Chryseobacterium limigenitum</name>
    <dbReference type="NCBI Taxonomy" id="1612149"/>
    <lineage>
        <taxon>Bacteria</taxon>
        <taxon>Pseudomonadati</taxon>
        <taxon>Bacteroidota</taxon>
        <taxon>Flavobacteriia</taxon>
        <taxon>Flavobacteriales</taxon>
        <taxon>Weeksellaceae</taxon>
        <taxon>Chryseobacterium group</taxon>
        <taxon>Chryseobacterium</taxon>
    </lineage>
</organism>
<feature type="signal peptide" evidence="1">
    <location>
        <begin position="1"/>
        <end position="25"/>
    </location>
</feature>
<evidence type="ECO:0000313" key="3">
    <source>
        <dbReference type="EMBL" id="SFZ97036.1"/>
    </source>
</evidence>